<dbReference type="Pfam" id="PF09620">
    <property type="entry name" value="Cas_csx3"/>
    <property type="match status" value="1"/>
</dbReference>
<accession>A0AAF0D232</accession>
<dbReference type="NCBIfam" id="TIGR02579">
    <property type="entry name" value="cas_csx3"/>
    <property type="match status" value="1"/>
</dbReference>
<sequence length="96" mass="10686">MRFNTFSSDNWTIVSFELDGVIAPDDLKRVSPPEVNNSKGVILSGRGPIWLYCFLTHFYHPALFIATHDPRLGGAVVVESHSPSYQIGDVIKLEVV</sequence>
<dbReference type="EMBL" id="CP091871">
    <property type="protein sequence ID" value="WEU40282.1"/>
    <property type="molecule type" value="Genomic_DNA"/>
</dbReference>
<gene>
    <name evidence="1" type="primary">crn3</name>
    <name evidence="1" type="ORF">OdinLCB4_007390</name>
</gene>
<dbReference type="Proteomes" id="UP000186851">
    <property type="component" value="Chromosome"/>
</dbReference>
<evidence type="ECO:0000313" key="2">
    <source>
        <dbReference type="Proteomes" id="UP000186851"/>
    </source>
</evidence>
<dbReference type="KEGG" id="oyw:OdinLCB4_007390"/>
<name>A0AAF0D232_ODILC</name>
<reference evidence="1" key="2">
    <citation type="journal article" date="2022" name="Nat. Microbiol.">
        <title>A closed Candidatus Odinarchaeum chromosome exposes Asgard archaeal viruses.</title>
        <authorList>
            <person name="Tamarit D."/>
            <person name="Caceres E.F."/>
            <person name="Krupovic M."/>
            <person name="Nijland R."/>
            <person name="Eme L."/>
            <person name="Robinson N.P."/>
            <person name="Ettema T.J.G."/>
        </authorList>
    </citation>
    <scope>NUCLEOTIDE SEQUENCE</scope>
    <source>
        <strain evidence="1">LCB_4</strain>
    </source>
</reference>
<dbReference type="AlphaFoldDB" id="A0AAF0D232"/>
<reference evidence="1" key="1">
    <citation type="journal article" date="2017" name="Nature">
        <title>Asgard archaea illuminate the origin of eukaryotic cellular complexity.</title>
        <authorList>
            <person name="Zaremba-Niedzwiedzka K."/>
            <person name="Caceres E.F."/>
            <person name="Saw J.H."/>
            <person name="Backstrom D."/>
            <person name="Juzokaite L."/>
            <person name="Vancaester E."/>
            <person name="Seitz K.W."/>
            <person name="Anantharaman K."/>
            <person name="Starnawski P."/>
            <person name="Kjeldsen K.U."/>
            <person name="Scott M.B."/>
            <person name="Nunoura T."/>
            <person name="Banfield J.F."/>
            <person name="Schramm A."/>
            <person name="Baker B.J."/>
            <person name="Spang A."/>
            <person name="Ettema T.J.G."/>
        </authorList>
    </citation>
    <scope>NUCLEOTIDE SEQUENCE</scope>
    <source>
        <strain evidence="1">LCB_4</strain>
    </source>
</reference>
<organism evidence="1 2">
    <name type="scientific">Odinarchaeota yellowstonii (strain LCB_4)</name>
    <dbReference type="NCBI Taxonomy" id="1841599"/>
    <lineage>
        <taxon>Archaea</taxon>
        <taxon>Promethearchaeati</taxon>
        <taxon>Candidatus Odinarchaeota</taxon>
        <taxon>Candidatus Odinarchaeia</taxon>
        <taxon>Candidatus Odinarchaeales</taxon>
        <taxon>Candidatus Odinarchaeaceae</taxon>
        <taxon>Candidatus Odinarchaeum</taxon>
    </lineage>
</organism>
<proteinExistence type="predicted"/>
<protein>
    <submittedName>
        <fullName evidence="1">CRISPR-associated ring nuclease Crn3/Csx3</fullName>
    </submittedName>
</protein>
<dbReference type="InterPro" id="IPR013409">
    <property type="entry name" value="CRISPR-assoc_prot_Crn3/Csx3"/>
</dbReference>
<evidence type="ECO:0000313" key="1">
    <source>
        <dbReference type="EMBL" id="WEU40282.1"/>
    </source>
</evidence>